<dbReference type="InterPro" id="IPR003675">
    <property type="entry name" value="Rce1/LyrA-like_dom"/>
</dbReference>
<evidence type="ECO:0000313" key="3">
    <source>
        <dbReference type="EMBL" id="MBL0683818.1"/>
    </source>
</evidence>
<comment type="caution">
    <text evidence="3">The sequence shown here is derived from an EMBL/GenBank/DDBJ whole genome shotgun (WGS) entry which is preliminary data.</text>
</comment>
<keyword evidence="3" id="KW-0378">Hydrolase</keyword>
<evidence type="ECO:0000256" key="1">
    <source>
        <dbReference type="SAM" id="Phobius"/>
    </source>
</evidence>
<dbReference type="EMBL" id="JAERQJ010000003">
    <property type="protein sequence ID" value="MBL0683818.1"/>
    <property type="molecule type" value="Genomic_DNA"/>
</dbReference>
<feature type="transmembrane region" description="Helical" evidence="1">
    <location>
        <begin position="41"/>
        <end position="63"/>
    </location>
</feature>
<keyword evidence="3" id="KW-0482">Metalloprotease</keyword>
<dbReference type="PANTHER" id="PTHR39430">
    <property type="entry name" value="MEMBRANE-ASSOCIATED PROTEASE-RELATED"/>
    <property type="match status" value="1"/>
</dbReference>
<dbReference type="Proteomes" id="UP000651057">
    <property type="component" value="Unassembled WGS sequence"/>
</dbReference>
<dbReference type="Pfam" id="PF02517">
    <property type="entry name" value="Rce1-like"/>
    <property type="match status" value="1"/>
</dbReference>
<keyword evidence="3" id="KW-0645">Protease</keyword>
<reference evidence="3" key="1">
    <citation type="submission" date="2021-01" db="EMBL/GenBank/DDBJ databases">
        <authorList>
            <person name="Zhong Y.L."/>
        </authorList>
    </citation>
    <scope>NUCLEOTIDE SEQUENCE</scope>
    <source>
        <strain evidence="3">KCTC 23302</strain>
    </source>
</reference>
<protein>
    <submittedName>
        <fullName evidence="3">CPBP family intramembrane metalloprotease</fullName>
    </submittedName>
</protein>
<feature type="transmembrane region" description="Helical" evidence="1">
    <location>
        <begin position="197"/>
        <end position="219"/>
    </location>
</feature>
<proteinExistence type="predicted"/>
<feature type="transmembrane region" description="Helical" evidence="1">
    <location>
        <begin position="75"/>
        <end position="96"/>
    </location>
</feature>
<keyword evidence="1" id="KW-1133">Transmembrane helix</keyword>
<sequence length="223" mass="26234">MVKKTEQSSKSSHLNLIITFYIVELVFLITAFLIYQEGTSLYTEIVLESISILIVLGFSALDIKNIAKLYKFPRGNTLIYLGVFIAPFFTAFLVYYTMDYINFELFEERYNYYADYVTYPNSLLWAVLFLAIFPPVFEELAYRGFLFNQLQKVTTPSVTIILTAFIFALVHFSVISLVWIFPFGLLLGYLRYKYATLWLGMIIHFIHNLIVLSLDYYYFNLYY</sequence>
<feature type="transmembrane region" description="Helical" evidence="1">
    <location>
        <begin position="12"/>
        <end position="35"/>
    </location>
</feature>
<dbReference type="RefSeq" id="WP_201919169.1">
    <property type="nucleotide sequence ID" value="NZ_BAABAX010000005.1"/>
</dbReference>
<evidence type="ECO:0000313" key="4">
    <source>
        <dbReference type="Proteomes" id="UP000651057"/>
    </source>
</evidence>
<accession>A0A937DAR4</accession>
<feature type="transmembrane region" description="Helical" evidence="1">
    <location>
        <begin position="158"/>
        <end position="185"/>
    </location>
</feature>
<evidence type="ECO:0000259" key="2">
    <source>
        <dbReference type="Pfam" id="PF02517"/>
    </source>
</evidence>
<dbReference type="GO" id="GO:0080120">
    <property type="term" value="P:CAAX-box protein maturation"/>
    <property type="evidence" value="ECO:0007669"/>
    <property type="project" value="UniProtKB-ARBA"/>
</dbReference>
<dbReference type="AlphaFoldDB" id="A0A937DAR4"/>
<dbReference type="GO" id="GO:0008237">
    <property type="term" value="F:metallopeptidase activity"/>
    <property type="evidence" value="ECO:0007669"/>
    <property type="project" value="UniProtKB-KW"/>
</dbReference>
<name>A0A937DAR4_9FLAO</name>
<feature type="domain" description="CAAX prenyl protease 2/Lysostaphin resistance protein A-like" evidence="2">
    <location>
        <begin position="121"/>
        <end position="210"/>
    </location>
</feature>
<dbReference type="GO" id="GO:0004175">
    <property type="term" value="F:endopeptidase activity"/>
    <property type="evidence" value="ECO:0007669"/>
    <property type="project" value="UniProtKB-ARBA"/>
</dbReference>
<keyword evidence="1" id="KW-0472">Membrane</keyword>
<dbReference type="PANTHER" id="PTHR39430:SF1">
    <property type="entry name" value="PROTEASE"/>
    <property type="match status" value="1"/>
</dbReference>
<feature type="transmembrane region" description="Helical" evidence="1">
    <location>
        <begin position="116"/>
        <end position="137"/>
    </location>
</feature>
<keyword evidence="4" id="KW-1185">Reference proteome</keyword>
<gene>
    <name evidence="3" type="ORF">JJQ60_09845</name>
</gene>
<organism evidence="3 4">
    <name type="scientific">Aquimarina mytili</name>
    <dbReference type="NCBI Taxonomy" id="874423"/>
    <lineage>
        <taxon>Bacteria</taxon>
        <taxon>Pseudomonadati</taxon>
        <taxon>Bacteroidota</taxon>
        <taxon>Flavobacteriia</taxon>
        <taxon>Flavobacteriales</taxon>
        <taxon>Flavobacteriaceae</taxon>
        <taxon>Aquimarina</taxon>
    </lineage>
</organism>
<keyword evidence="1" id="KW-0812">Transmembrane</keyword>